<evidence type="ECO:0000313" key="3">
    <source>
        <dbReference type="Proteomes" id="UP000245639"/>
    </source>
</evidence>
<evidence type="ECO:0000256" key="1">
    <source>
        <dbReference type="SAM" id="MobiDB-lite"/>
    </source>
</evidence>
<sequence>MRDRAMGDGAMGDGAMRPGLPRRRFLAGLGALAGTAALAACADTAPGAPAPSGTPAGPPPPTTTTAAAPAYTGEAALLALGAAVSGLAGDVLGQAAAGAGQGRYGAVPAVVSSFLSGAAAQHVAHAEAWNRLLAAGGRPEVSGSPLTAAPAVRERLDAALAPVDLLGLAADLTGTVAATVTALTGELTEAGAIALAAGVAPVAAMHGATAGFLLGRPPTAPADPTAGALGTDALTV</sequence>
<gene>
    <name evidence="2" type="ORF">C8D89_105160</name>
</gene>
<feature type="compositionally biased region" description="Low complexity" evidence="1">
    <location>
        <begin position="46"/>
        <end position="55"/>
    </location>
</feature>
<dbReference type="InterPro" id="IPR006311">
    <property type="entry name" value="TAT_signal"/>
</dbReference>
<proteinExistence type="predicted"/>
<evidence type="ECO:0008006" key="4">
    <source>
        <dbReference type="Google" id="ProtNLM"/>
    </source>
</evidence>
<dbReference type="PROSITE" id="PS51318">
    <property type="entry name" value="TAT"/>
    <property type="match status" value="1"/>
</dbReference>
<accession>A0A2U1FD62</accession>
<protein>
    <recommendedName>
        <fullName evidence="4">Ferritin-like protein</fullName>
    </recommendedName>
</protein>
<keyword evidence="3" id="KW-1185">Reference proteome</keyword>
<dbReference type="EMBL" id="QEKW01000005">
    <property type="protein sequence ID" value="PVZ10084.1"/>
    <property type="molecule type" value="Genomic_DNA"/>
</dbReference>
<comment type="caution">
    <text evidence="2">The sequence shown here is derived from an EMBL/GenBank/DDBJ whole genome shotgun (WGS) entry which is preliminary data.</text>
</comment>
<evidence type="ECO:0000313" key="2">
    <source>
        <dbReference type="EMBL" id="PVZ10084.1"/>
    </source>
</evidence>
<reference evidence="2 3" key="1">
    <citation type="submission" date="2018-04" db="EMBL/GenBank/DDBJ databases">
        <title>Genomic Encyclopedia of Type Strains, Phase IV (KMG-IV): sequencing the most valuable type-strain genomes for metagenomic binning, comparative biology and taxonomic classification.</title>
        <authorList>
            <person name="Goeker M."/>
        </authorList>
    </citation>
    <scope>NUCLEOTIDE SEQUENCE [LARGE SCALE GENOMIC DNA]</scope>
    <source>
        <strain evidence="2 3">DSM 45771</strain>
    </source>
</reference>
<dbReference type="AlphaFoldDB" id="A0A2U1FD62"/>
<feature type="region of interest" description="Disordered" evidence="1">
    <location>
        <begin position="46"/>
        <end position="67"/>
    </location>
</feature>
<organism evidence="2 3">
    <name type="scientific">Actinomycetospora cinnamomea</name>
    <dbReference type="NCBI Taxonomy" id="663609"/>
    <lineage>
        <taxon>Bacteria</taxon>
        <taxon>Bacillati</taxon>
        <taxon>Actinomycetota</taxon>
        <taxon>Actinomycetes</taxon>
        <taxon>Pseudonocardiales</taxon>
        <taxon>Pseudonocardiaceae</taxon>
        <taxon>Actinomycetospora</taxon>
    </lineage>
</organism>
<dbReference type="Proteomes" id="UP000245639">
    <property type="component" value="Unassembled WGS sequence"/>
</dbReference>
<name>A0A2U1FD62_9PSEU</name>